<evidence type="ECO:0000313" key="2">
    <source>
        <dbReference type="EMBL" id="SLM88295.1"/>
    </source>
</evidence>
<feature type="domain" description="FAD-dependent urate hydroxylase HpyO/Asp monooxygenase CreE-like FAD/NAD(P)-binding" evidence="1">
    <location>
        <begin position="9"/>
        <end position="165"/>
    </location>
</feature>
<dbReference type="RefSeq" id="WP_087002885.1">
    <property type="nucleotide sequence ID" value="NZ_FWFF01000001.1"/>
</dbReference>
<evidence type="ECO:0000313" key="3">
    <source>
        <dbReference type="Proteomes" id="UP000196581"/>
    </source>
</evidence>
<reference evidence="3" key="1">
    <citation type="submission" date="2017-02" db="EMBL/GenBank/DDBJ databases">
        <authorList>
            <person name="Dridi B."/>
        </authorList>
    </citation>
    <scope>NUCLEOTIDE SEQUENCE [LARGE SCALE GENOMIC DNA]</scope>
    <source>
        <strain evidence="3">B Co 03.10</strain>
    </source>
</reference>
<dbReference type="SUPFAM" id="SSF51905">
    <property type="entry name" value="FAD/NAD(P)-binding domain"/>
    <property type="match status" value="1"/>
</dbReference>
<sequence>MTAPLRVGIIGAGPRGLTVLERLVAHTVDAGAPVHIRVVDPFPPGAGRVWRTDQSPHLLMNTVLEEQTVFPDATCDVAHSGTGPTMAEWADSAPPAGRFPQRRDYGRYLAWSWEQITASAPDHVEIVHEPVEVTTILDAPSDAQTLWLSDGRSVDVDAVVLCVGHIPAALSDERGQWQRFARDAGLSYLPPGLPAETPVDALPPGEPVLIRGFGLNFFDLQSLLTHGRGGTFRSDPERGPLALTYTPSGDEPILIPGSRRGVPYRSKPISPDHPLPADPHDPTQRLRFFTPQTIARLPVHGDGLRFDAQLWPLILADLRSAWYSTLARTRPDAFAEDPSKLLGALSTGVERLVQAGAAHESERWHIREERVLRGEIIAAEPHFVFDMRRLLRPLGDESFPDRESLRAALMEFLRTDLEESLIGPAHSPLKALFPVLWQARALLKDLVVDDRLSPASFTREVRGWFEDFVSGLCDGPPPQRYAELIALADAGLVDFAGPQVRVTTSGAGEPATFIATSPAVPGSLRAPALIDASSPANRVQQADDSLIRSMLDRGQLCAATHDLEDGTRVPSSGLAVTGTPYRTVDARSRVHPRRYCLSLQLSSVQLGLAIAANPGTNAQTLRDADAVARAVLGLA</sequence>
<dbReference type="AlphaFoldDB" id="A0A1X6WTD3"/>
<dbReference type="InterPro" id="IPR036188">
    <property type="entry name" value="FAD/NAD-bd_sf"/>
</dbReference>
<keyword evidence="3" id="KW-1185">Reference proteome</keyword>
<proteinExistence type="predicted"/>
<dbReference type="Gene3D" id="3.50.50.60">
    <property type="entry name" value="FAD/NAD(P)-binding domain"/>
    <property type="match status" value="1"/>
</dbReference>
<name>A0A1X6WTD3_9MICO</name>
<dbReference type="InterPro" id="IPR038732">
    <property type="entry name" value="HpyO/CreE_NAD-binding"/>
</dbReference>
<accession>A0A1X6WTD3</accession>
<dbReference type="InterPro" id="IPR052189">
    <property type="entry name" value="L-asp_N-monooxygenase_NS-form"/>
</dbReference>
<dbReference type="PANTHER" id="PTHR40254:SF1">
    <property type="entry name" value="BLR0577 PROTEIN"/>
    <property type="match status" value="1"/>
</dbReference>
<dbReference type="EMBL" id="FWFF01000001">
    <property type="protein sequence ID" value="SLM88295.1"/>
    <property type="molecule type" value="Genomic_DNA"/>
</dbReference>
<dbReference type="PANTHER" id="PTHR40254">
    <property type="entry name" value="BLR0577 PROTEIN"/>
    <property type="match status" value="1"/>
</dbReference>
<protein>
    <submittedName>
        <fullName evidence="2">Nitrogen regulatory protein P-II</fullName>
    </submittedName>
</protein>
<organism evidence="2 3">
    <name type="scientific">Brevibacterium yomogidense</name>
    <dbReference type="NCBI Taxonomy" id="946573"/>
    <lineage>
        <taxon>Bacteria</taxon>
        <taxon>Bacillati</taxon>
        <taxon>Actinomycetota</taxon>
        <taxon>Actinomycetes</taxon>
        <taxon>Micrococcales</taxon>
        <taxon>Brevibacteriaceae</taxon>
        <taxon>Brevibacterium</taxon>
    </lineage>
</organism>
<dbReference type="Proteomes" id="UP000196581">
    <property type="component" value="Unassembled WGS sequence"/>
</dbReference>
<evidence type="ECO:0000259" key="1">
    <source>
        <dbReference type="Pfam" id="PF13454"/>
    </source>
</evidence>
<gene>
    <name evidence="2" type="ORF">FM105_00080</name>
</gene>
<dbReference type="Pfam" id="PF13454">
    <property type="entry name" value="NAD_binding_9"/>
    <property type="match status" value="1"/>
</dbReference>